<evidence type="ECO:0000256" key="3">
    <source>
        <dbReference type="ARBA" id="ARBA00023052"/>
    </source>
</evidence>
<evidence type="ECO:0000256" key="1">
    <source>
        <dbReference type="ARBA" id="ARBA00001964"/>
    </source>
</evidence>
<name>A0A382ELY2_9ZZZZ</name>
<dbReference type="GO" id="GO:0006086">
    <property type="term" value="P:pyruvate decarboxylation to acetyl-CoA"/>
    <property type="evidence" value="ECO:0007669"/>
    <property type="project" value="TreeGrafter"/>
</dbReference>
<reference evidence="5" key="1">
    <citation type="submission" date="2018-05" db="EMBL/GenBank/DDBJ databases">
        <authorList>
            <person name="Lanie J.A."/>
            <person name="Ng W.-L."/>
            <person name="Kazmierczak K.M."/>
            <person name="Andrzejewski T.M."/>
            <person name="Davidsen T.M."/>
            <person name="Wayne K.J."/>
            <person name="Tettelin H."/>
            <person name="Glass J.I."/>
            <person name="Rusch D."/>
            <person name="Podicherti R."/>
            <person name="Tsui H.-C.T."/>
            <person name="Winkler M.E."/>
        </authorList>
    </citation>
    <scope>NUCLEOTIDE SEQUENCE</scope>
</reference>
<comment type="cofactor">
    <cofactor evidence="1">
        <name>thiamine diphosphate</name>
        <dbReference type="ChEBI" id="CHEBI:58937"/>
    </cofactor>
</comment>
<dbReference type="SUPFAM" id="SSF52518">
    <property type="entry name" value="Thiamin diphosphate-binding fold (THDP-binding)"/>
    <property type="match status" value="1"/>
</dbReference>
<dbReference type="CDD" id="cd02000">
    <property type="entry name" value="TPP_E1_PDC_ADC_BCADC"/>
    <property type="match status" value="1"/>
</dbReference>
<sequence>MQLNRDDLLKAYTGMCLIRNFEDRVHDEFATGALPGFVHLYAGEEASAIGMCMNLNDQDTIASTHRGHGHCIAKGCDVNAMMKELFGKKEGMCGGKGGSMHIADLTKGMLGANGIVGGGAPLVCGAALSAKTKKTGNVSVCFLGDGASNQGTTAESINMASILKLPAIFVVEDNGFAEATSSSYSVGGDIVKRGQAYGLHSEQVDGTDFFAVYQASQEAVERARKGEGPSLLHIKINRIYGHYEGDALTYRLPEETEEIKKNRDPIKIFKKKVLESGLLESNQLDKIEEDTKNEIDQAVKDSKAADFPTEKDLLTDVYVKY</sequence>
<protein>
    <recommendedName>
        <fullName evidence="4">Dehydrogenase E1 component domain-containing protein</fullName>
    </recommendedName>
</protein>
<dbReference type="GO" id="GO:0004739">
    <property type="term" value="F:pyruvate dehydrogenase (acetyl-transferring) activity"/>
    <property type="evidence" value="ECO:0007669"/>
    <property type="project" value="TreeGrafter"/>
</dbReference>
<evidence type="ECO:0000313" key="5">
    <source>
        <dbReference type="EMBL" id="SVB51816.1"/>
    </source>
</evidence>
<keyword evidence="2" id="KW-0560">Oxidoreductase</keyword>
<dbReference type="InterPro" id="IPR001017">
    <property type="entry name" value="DH_E1"/>
</dbReference>
<dbReference type="InterPro" id="IPR029061">
    <property type="entry name" value="THDP-binding"/>
</dbReference>
<accession>A0A382ELY2</accession>
<evidence type="ECO:0000259" key="4">
    <source>
        <dbReference type="Pfam" id="PF00676"/>
    </source>
</evidence>
<dbReference type="Gene3D" id="3.40.50.970">
    <property type="match status" value="1"/>
</dbReference>
<proteinExistence type="predicted"/>
<dbReference type="EMBL" id="UINC01045266">
    <property type="protein sequence ID" value="SVB51816.1"/>
    <property type="molecule type" value="Genomic_DNA"/>
</dbReference>
<dbReference type="Pfam" id="PF00676">
    <property type="entry name" value="E1_dh"/>
    <property type="match status" value="1"/>
</dbReference>
<feature type="domain" description="Dehydrogenase E1 component" evidence="4">
    <location>
        <begin position="15"/>
        <end position="308"/>
    </location>
</feature>
<evidence type="ECO:0000256" key="2">
    <source>
        <dbReference type="ARBA" id="ARBA00023002"/>
    </source>
</evidence>
<gene>
    <name evidence="5" type="ORF">METZ01_LOCUS204670</name>
</gene>
<keyword evidence="3" id="KW-0786">Thiamine pyrophosphate</keyword>
<dbReference type="InterPro" id="IPR050642">
    <property type="entry name" value="PDH_E1_Alpha_Subunit"/>
</dbReference>
<dbReference type="PANTHER" id="PTHR11516">
    <property type="entry name" value="PYRUVATE DEHYDROGENASE E1 COMPONENT, ALPHA SUBUNIT BACTERIAL AND ORGANELLAR"/>
    <property type="match status" value="1"/>
</dbReference>
<dbReference type="AlphaFoldDB" id="A0A382ELY2"/>
<dbReference type="PANTHER" id="PTHR11516:SF60">
    <property type="entry name" value="PYRUVATE DEHYDROGENASE E1 COMPONENT SUBUNIT ALPHA"/>
    <property type="match status" value="1"/>
</dbReference>
<organism evidence="5">
    <name type="scientific">marine metagenome</name>
    <dbReference type="NCBI Taxonomy" id="408172"/>
    <lineage>
        <taxon>unclassified sequences</taxon>
        <taxon>metagenomes</taxon>
        <taxon>ecological metagenomes</taxon>
    </lineage>
</organism>